<evidence type="ECO:0000313" key="1">
    <source>
        <dbReference type="EMBL" id="AMM43690.1"/>
    </source>
</evidence>
<evidence type="ECO:0008006" key="3">
    <source>
        <dbReference type="Google" id="ProtNLM"/>
    </source>
</evidence>
<organism evidence="1 2">
    <name type="scientific">Pectobacterium phage vB_PcaM_CBB</name>
    <dbReference type="NCBI Taxonomy" id="2772511"/>
    <lineage>
        <taxon>Viruses</taxon>
        <taxon>Duplodnaviria</taxon>
        <taxon>Heunggongvirae</taxon>
        <taxon>Uroviricota</taxon>
        <taxon>Caudoviricetes</taxon>
        <taxon>Mimasvirus</taxon>
        <taxon>Mimasvirus CBB</taxon>
    </lineage>
</organism>
<dbReference type="Proteomes" id="UP000223891">
    <property type="component" value="Segment"/>
</dbReference>
<protein>
    <recommendedName>
        <fullName evidence="3">Nucleotidyltransferase</fullName>
    </recommendedName>
</protein>
<sequence>MNDEKMLVVSKIYEYFQELGFHNIVVYGSYIEQMHGFDVVPNDIDVTIIMDEEPPEKRHKTFYLGFCELPINVEFMHRKSFEAELKSMQPKYFMCLSNPAIAKDIDVAFMSKELHEVRSCISSVSSKAFDKGKKKLTVEDDYDEVLGLKNIYHAFKFIYYAKWFYYPNASTSKEADTLYLNEIHKNIYEIYENSTGTLDERCQTVLNYAKGMYNAEMTGFRILFPKQVKE</sequence>
<dbReference type="EMBL" id="KU574722">
    <property type="protein sequence ID" value="AMM43690.1"/>
    <property type="molecule type" value="Genomic_DNA"/>
</dbReference>
<reference evidence="2" key="1">
    <citation type="submission" date="2016-01" db="EMBL/GenBank/DDBJ databases">
        <title>Isolation and Characterization of Enterobacteria phage CBB.</title>
        <authorList>
            <person name="Buttimer C.T.H."/>
            <person name="Hendrix H."/>
            <person name="Alexandre H."/>
            <person name="O'Mahony J."/>
            <person name="Lavigne R."/>
            <person name="Coffey A."/>
        </authorList>
    </citation>
    <scope>NUCLEOTIDE SEQUENCE [LARGE SCALE GENOMIC DNA]</scope>
</reference>
<proteinExistence type="predicted"/>
<evidence type="ECO:0000313" key="2">
    <source>
        <dbReference type="Proteomes" id="UP000223891"/>
    </source>
</evidence>
<gene>
    <name evidence="1" type="ORF">CBB_125</name>
</gene>
<accession>A0A1L2CUJ0</accession>
<name>A0A1L2CUJ0_9CAUD</name>
<keyword evidence="2" id="KW-1185">Reference proteome</keyword>